<protein>
    <submittedName>
        <fullName evidence="1">Uncharacterized protein</fullName>
    </submittedName>
</protein>
<name>A0ABR2Z855_9AGAR</name>
<dbReference type="EMBL" id="JBBXMP010001102">
    <property type="protein sequence ID" value="KAL0056667.1"/>
    <property type="molecule type" value="Genomic_DNA"/>
</dbReference>
<sequence length="77" mass="8328">TFNSRYALNKTNLQKATMIGVALSALDTKISRPKGPTGLAFEIRDIVDGYATVNMPPDPTQLSGNLLFRSQRPGYAG</sequence>
<reference evidence="1 2" key="1">
    <citation type="submission" date="2024-05" db="EMBL/GenBank/DDBJ databases">
        <title>A draft genome resource for the thread blight pathogen Marasmius tenuissimus strain MS-2.</title>
        <authorList>
            <person name="Yulfo-Soto G.E."/>
            <person name="Baruah I.K."/>
            <person name="Amoako-Attah I."/>
            <person name="Bukari Y."/>
            <person name="Meinhardt L.W."/>
            <person name="Bailey B.A."/>
            <person name="Cohen S.P."/>
        </authorList>
    </citation>
    <scope>NUCLEOTIDE SEQUENCE [LARGE SCALE GENOMIC DNA]</scope>
    <source>
        <strain evidence="1 2">MS-2</strain>
    </source>
</reference>
<evidence type="ECO:0000313" key="1">
    <source>
        <dbReference type="EMBL" id="KAL0056667.1"/>
    </source>
</evidence>
<dbReference type="Proteomes" id="UP001437256">
    <property type="component" value="Unassembled WGS sequence"/>
</dbReference>
<proteinExistence type="predicted"/>
<keyword evidence="2" id="KW-1185">Reference proteome</keyword>
<comment type="caution">
    <text evidence="1">The sequence shown here is derived from an EMBL/GenBank/DDBJ whole genome shotgun (WGS) entry which is preliminary data.</text>
</comment>
<accession>A0ABR2Z855</accession>
<organism evidence="1 2">
    <name type="scientific">Marasmius tenuissimus</name>
    <dbReference type="NCBI Taxonomy" id="585030"/>
    <lineage>
        <taxon>Eukaryota</taxon>
        <taxon>Fungi</taxon>
        <taxon>Dikarya</taxon>
        <taxon>Basidiomycota</taxon>
        <taxon>Agaricomycotina</taxon>
        <taxon>Agaricomycetes</taxon>
        <taxon>Agaricomycetidae</taxon>
        <taxon>Agaricales</taxon>
        <taxon>Marasmiineae</taxon>
        <taxon>Marasmiaceae</taxon>
        <taxon>Marasmius</taxon>
    </lineage>
</organism>
<feature type="non-terminal residue" evidence="1">
    <location>
        <position position="1"/>
    </location>
</feature>
<gene>
    <name evidence="1" type="ORF">AAF712_016727</name>
</gene>
<evidence type="ECO:0000313" key="2">
    <source>
        <dbReference type="Proteomes" id="UP001437256"/>
    </source>
</evidence>